<keyword evidence="5" id="KW-0238">DNA-binding</keyword>
<organism evidence="5 6">
    <name type="scientific">Methanococcoides methylutens</name>
    <dbReference type="NCBI Taxonomy" id="2226"/>
    <lineage>
        <taxon>Archaea</taxon>
        <taxon>Methanobacteriati</taxon>
        <taxon>Methanobacteriota</taxon>
        <taxon>Stenosarchaea group</taxon>
        <taxon>Methanomicrobia</taxon>
        <taxon>Methanosarcinales</taxon>
        <taxon>Methanosarcinaceae</taxon>
        <taxon>Methanococcoides</taxon>
    </lineage>
</organism>
<dbReference type="InterPro" id="IPR033411">
    <property type="entry name" value="Ribonuclease_PIN"/>
</dbReference>
<dbReference type="GO" id="GO:0030688">
    <property type="term" value="C:preribosome, small subunit precursor"/>
    <property type="evidence" value="ECO:0007669"/>
    <property type="project" value="TreeGrafter"/>
</dbReference>
<keyword evidence="6" id="KW-1185">Reference proteome</keyword>
<dbReference type="GO" id="GO:0016787">
    <property type="term" value="F:hydrolase activity"/>
    <property type="evidence" value="ECO:0007669"/>
    <property type="project" value="UniProtKB-KW"/>
</dbReference>
<dbReference type="InterPro" id="IPR039907">
    <property type="entry name" value="NOB1"/>
</dbReference>
<evidence type="ECO:0000313" key="6">
    <source>
        <dbReference type="Proteomes" id="UP000029859"/>
    </source>
</evidence>
<proteinExistence type="predicted"/>
<evidence type="ECO:0000256" key="2">
    <source>
        <dbReference type="ARBA" id="ARBA00022723"/>
    </source>
</evidence>
<name>A0A099T426_METMT</name>
<keyword evidence="1" id="KW-0540">Nuclease</keyword>
<feature type="domain" description="Ribonuclease PIN" evidence="4">
    <location>
        <begin position="5"/>
        <end position="88"/>
    </location>
</feature>
<comment type="caution">
    <text evidence="5">The sequence shown here is derived from an EMBL/GenBank/DDBJ whole genome shotgun (WGS) entry which is preliminary data.</text>
</comment>
<dbReference type="SUPFAM" id="SSF88723">
    <property type="entry name" value="PIN domain-like"/>
    <property type="match status" value="1"/>
</dbReference>
<dbReference type="Proteomes" id="UP000029859">
    <property type="component" value="Unassembled WGS sequence"/>
</dbReference>
<reference evidence="5 6" key="1">
    <citation type="submission" date="2014-09" db="EMBL/GenBank/DDBJ databases">
        <title>Draft genome sequence of an obligately methylotrophic methanogen, Methanococcoides methylutens, isolated from marine sediment.</title>
        <authorList>
            <person name="Guan Y."/>
            <person name="Ngugi D.K."/>
            <person name="Blom J."/>
            <person name="Ali S."/>
            <person name="Ferry J.G."/>
            <person name="Stingl U."/>
        </authorList>
    </citation>
    <scope>NUCLEOTIDE SEQUENCE [LARGE SCALE GENOMIC DNA]</scope>
    <source>
        <strain evidence="5 6">DSM 2657</strain>
    </source>
</reference>
<dbReference type="Pfam" id="PF17146">
    <property type="entry name" value="PIN_6"/>
    <property type="match status" value="1"/>
</dbReference>
<keyword evidence="2" id="KW-0479">Metal-binding</keyword>
<dbReference type="GO" id="GO:0030490">
    <property type="term" value="P:maturation of SSU-rRNA"/>
    <property type="evidence" value="ECO:0007669"/>
    <property type="project" value="TreeGrafter"/>
</dbReference>
<dbReference type="GO" id="GO:0003677">
    <property type="term" value="F:DNA binding"/>
    <property type="evidence" value="ECO:0007669"/>
    <property type="project" value="UniProtKB-KW"/>
</dbReference>
<dbReference type="GO" id="GO:0046872">
    <property type="term" value="F:metal ion binding"/>
    <property type="evidence" value="ECO:0007669"/>
    <property type="project" value="UniProtKB-KW"/>
</dbReference>
<evidence type="ECO:0000259" key="4">
    <source>
        <dbReference type="Pfam" id="PF17146"/>
    </source>
</evidence>
<dbReference type="PANTHER" id="PTHR12814:SF2">
    <property type="entry name" value="RNA-BINDING PROTEIN NOB1"/>
    <property type="match status" value="1"/>
</dbReference>
<dbReference type="EMBL" id="JRHO01000009">
    <property type="protein sequence ID" value="KGK98976.1"/>
    <property type="molecule type" value="Genomic_DNA"/>
</dbReference>
<evidence type="ECO:0000313" key="5">
    <source>
        <dbReference type="EMBL" id="KGK98976.1"/>
    </source>
</evidence>
<evidence type="ECO:0000256" key="3">
    <source>
        <dbReference type="ARBA" id="ARBA00022801"/>
    </source>
</evidence>
<gene>
    <name evidence="5" type="ORF">LI82_02745</name>
</gene>
<dbReference type="OrthoDB" id="27944at2157"/>
<sequence>MTFYITDSAVFIYGYDGNPSEFITVPTVRNEMKSQEALMRFEIACETGTRVEQPDPDIRKKVVSLAKETRDVEELSDTDIDILAKAFEYKEDSILLTDDYAVQNVASVLGIEFKPIAQKKIRDVLVWGKKCTACRRKFDEGEECPVCGSPLKKVRKRKL</sequence>
<dbReference type="AlphaFoldDB" id="A0A099T426"/>
<dbReference type="PANTHER" id="PTHR12814">
    <property type="entry name" value="RNA-BINDING PROTEIN NOB1"/>
    <property type="match status" value="1"/>
</dbReference>
<keyword evidence="3" id="KW-0378">Hydrolase</keyword>
<dbReference type="GeneID" id="69201350"/>
<dbReference type="CDD" id="cd09876">
    <property type="entry name" value="PIN_Nob1-like"/>
    <property type="match status" value="1"/>
</dbReference>
<dbReference type="RefSeq" id="WP_048193408.1">
    <property type="nucleotide sequence ID" value="NZ_CAAGSM010000002.1"/>
</dbReference>
<protein>
    <submittedName>
        <fullName evidence="5">DNA-binding protein</fullName>
    </submittedName>
</protein>
<dbReference type="InterPro" id="IPR029060">
    <property type="entry name" value="PIN-like_dom_sf"/>
</dbReference>
<evidence type="ECO:0000256" key="1">
    <source>
        <dbReference type="ARBA" id="ARBA00022722"/>
    </source>
</evidence>
<dbReference type="Gene3D" id="3.40.50.1010">
    <property type="entry name" value="5'-nuclease"/>
    <property type="match status" value="1"/>
</dbReference>
<dbReference type="GO" id="GO:0004521">
    <property type="term" value="F:RNA endonuclease activity"/>
    <property type="evidence" value="ECO:0007669"/>
    <property type="project" value="TreeGrafter"/>
</dbReference>
<dbReference type="Gene3D" id="2.20.28.10">
    <property type="match status" value="1"/>
</dbReference>
<accession>A0A099T426</accession>